<evidence type="ECO:0000256" key="12">
    <source>
        <dbReference type="ARBA" id="ARBA00047283"/>
    </source>
</evidence>
<feature type="domain" description="SAM-dependent MTase RsmB/NOP-type" evidence="14">
    <location>
        <begin position="134"/>
        <end position="411"/>
    </location>
</feature>
<dbReference type="AlphaFoldDB" id="A0A9D1UGA6"/>
<evidence type="ECO:0000256" key="4">
    <source>
        <dbReference type="ARBA" id="ARBA00022490"/>
    </source>
</evidence>
<dbReference type="PROSITE" id="PS51686">
    <property type="entry name" value="SAM_MT_RSMB_NOP"/>
    <property type="match status" value="1"/>
</dbReference>
<keyword evidence="7 13" id="KW-0808">Transferase</keyword>
<dbReference type="PANTHER" id="PTHR22807:SF53">
    <property type="entry name" value="RIBOSOMAL RNA SMALL SUBUNIT METHYLTRANSFERASE B-RELATED"/>
    <property type="match status" value="1"/>
</dbReference>
<dbReference type="InterPro" id="IPR035926">
    <property type="entry name" value="NusB-like_sf"/>
</dbReference>
<dbReference type="GO" id="GO:0005737">
    <property type="term" value="C:cytoplasm"/>
    <property type="evidence" value="ECO:0007669"/>
    <property type="project" value="UniProtKB-SubCell"/>
</dbReference>
<dbReference type="GO" id="GO:0006355">
    <property type="term" value="P:regulation of DNA-templated transcription"/>
    <property type="evidence" value="ECO:0007669"/>
    <property type="project" value="InterPro"/>
</dbReference>
<dbReference type="CDD" id="cd02440">
    <property type="entry name" value="AdoMet_MTases"/>
    <property type="match status" value="1"/>
</dbReference>
<feature type="binding site" evidence="13">
    <location>
        <position position="295"/>
    </location>
    <ligand>
        <name>S-adenosyl-L-methionine</name>
        <dbReference type="ChEBI" id="CHEBI:59789"/>
    </ligand>
</feature>
<dbReference type="InterPro" id="IPR023267">
    <property type="entry name" value="RCMT"/>
</dbReference>
<comment type="function">
    <text evidence="1">Specifically methylates the cytosine at position 967 (m5C967) of 16S rRNA.</text>
</comment>
<evidence type="ECO:0000256" key="5">
    <source>
        <dbReference type="ARBA" id="ARBA00022552"/>
    </source>
</evidence>
<keyword evidence="8 13" id="KW-0949">S-adenosyl-L-methionine</keyword>
<dbReference type="PANTHER" id="PTHR22807">
    <property type="entry name" value="NOP2 YEAST -RELATED NOL1/NOP2/FMU SUN DOMAIN-CONTAINING"/>
    <property type="match status" value="1"/>
</dbReference>
<reference evidence="15" key="1">
    <citation type="journal article" date="2021" name="PeerJ">
        <title>Extensive microbial diversity within the chicken gut microbiome revealed by metagenomics and culture.</title>
        <authorList>
            <person name="Gilroy R."/>
            <person name="Ravi A."/>
            <person name="Getino M."/>
            <person name="Pursley I."/>
            <person name="Horton D.L."/>
            <person name="Alikhan N.F."/>
            <person name="Baker D."/>
            <person name="Gharbi K."/>
            <person name="Hall N."/>
            <person name="Watson M."/>
            <person name="Adriaenssens E.M."/>
            <person name="Foster-Nyarko E."/>
            <person name="Jarju S."/>
            <person name="Secka A."/>
            <person name="Antonio M."/>
            <person name="Oren A."/>
            <person name="Chaudhuri R.R."/>
            <person name="La Ragione R."/>
            <person name="Hildebrand F."/>
            <person name="Pallen M.J."/>
        </authorList>
    </citation>
    <scope>NUCLEOTIDE SEQUENCE</scope>
    <source>
        <strain evidence="15">421</strain>
    </source>
</reference>
<evidence type="ECO:0000256" key="3">
    <source>
        <dbReference type="ARBA" id="ARBA00012140"/>
    </source>
</evidence>
<keyword evidence="5" id="KW-0698">rRNA processing</keyword>
<dbReference type="InterPro" id="IPR006027">
    <property type="entry name" value="NusB_RsmB_TIM44"/>
</dbReference>
<gene>
    <name evidence="15" type="primary">rsmB</name>
    <name evidence="15" type="ORF">IAA48_02775</name>
</gene>
<evidence type="ECO:0000256" key="13">
    <source>
        <dbReference type="PROSITE-ProRule" id="PRU01023"/>
    </source>
</evidence>
<dbReference type="Pfam" id="PF01029">
    <property type="entry name" value="NusB"/>
    <property type="match status" value="1"/>
</dbReference>
<reference evidence="15" key="2">
    <citation type="submission" date="2021-04" db="EMBL/GenBank/DDBJ databases">
        <authorList>
            <person name="Gilroy R."/>
        </authorList>
    </citation>
    <scope>NUCLEOTIDE SEQUENCE</scope>
    <source>
        <strain evidence="15">421</strain>
    </source>
</reference>
<dbReference type="InterPro" id="IPR001678">
    <property type="entry name" value="MeTrfase_RsmB-F_NOP2_dom"/>
</dbReference>
<dbReference type="Proteomes" id="UP000824205">
    <property type="component" value="Unassembled WGS sequence"/>
</dbReference>
<dbReference type="EC" id="2.1.1.176" evidence="3"/>
<name>A0A9D1UGA6_9FIRM</name>
<dbReference type="Gene3D" id="1.10.940.10">
    <property type="entry name" value="NusB-like"/>
    <property type="match status" value="1"/>
</dbReference>
<evidence type="ECO:0000256" key="7">
    <source>
        <dbReference type="ARBA" id="ARBA00022679"/>
    </source>
</evidence>
<comment type="subcellular location">
    <subcellularLocation>
        <location evidence="2">Cytoplasm</location>
    </subcellularLocation>
</comment>
<feature type="active site" description="Nucleophile" evidence="13">
    <location>
        <position position="364"/>
    </location>
</feature>
<keyword evidence="6 13" id="KW-0489">Methyltransferase</keyword>
<evidence type="ECO:0000256" key="8">
    <source>
        <dbReference type="ARBA" id="ARBA00022691"/>
    </source>
</evidence>
<keyword evidence="9 13" id="KW-0694">RNA-binding</keyword>
<dbReference type="EMBL" id="DXGE01000011">
    <property type="protein sequence ID" value="HIW85395.1"/>
    <property type="molecule type" value="Genomic_DNA"/>
</dbReference>
<dbReference type="GO" id="GO:0008649">
    <property type="term" value="F:rRNA methyltransferase activity"/>
    <property type="evidence" value="ECO:0007669"/>
    <property type="project" value="InterPro"/>
</dbReference>
<proteinExistence type="inferred from homology"/>
<evidence type="ECO:0000256" key="10">
    <source>
        <dbReference type="ARBA" id="ARBA00030399"/>
    </source>
</evidence>
<feature type="binding site" evidence="13">
    <location>
        <position position="312"/>
    </location>
    <ligand>
        <name>S-adenosyl-L-methionine</name>
        <dbReference type="ChEBI" id="CHEBI:59789"/>
    </ligand>
</feature>
<accession>A0A9D1UGA6</accession>
<evidence type="ECO:0000256" key="2">
    <source>
        <dbReference type="ARBA" id="ARBA00004496"/>
    </source>
</evidence>
<dbReference type="Gene3D" id="3.40.50.150">
    <property type="entry name" value="Vaccinia Virus protein VP39"/>
    <property type="match status" value="1"/>
</dbReference>
<dbReference type="InterPro" id="IPR049560">
    <property type="entry name" value="MeTrfase_RsmB-F_NOP2_cat"/>
</dbReference>
<comment type="caution">
    <text evidence="15">The sequence shown here is derived from an EMBL/GenBank/DDBJ whole genome shotgun (WGS) entry which is preliminary data.</text>
</comment>
<evidence type="ECO:0000256" key="11">
    <source>
        <dbReference type="ARBA" id="ARBA00031088"/>
    </source>
</evidence>
<feature type="binding site" evidence="13">
    <location>
        <begin position="244"/>
        <end position="250"/>
    </location>
    <ligand>
        <name>S-adenosyl-L-methionine</name>
        <dbReference type="ChEBI" id="CHEBI:59789"/>
    </ligand>
</feature>
<dbReference type="NCBIfam" id="TIGR00563">
    <property type="entry name" value="rsmB"/>
    <property type="match status" value="1"/>
</dbReference>
<evidence type="ECO:0000256" key="6">
    <source>
        <dbReference type="ARBA" id="ARBA00022603"/>
    </source>
</evidence>
<dbReference type="InterPro" id="IPR004573">
    <property type="entry name" value="rRNA_ssu_MeTfrase_B"/>
</dbReference>
<comment type="catalytic activity">
    <reaction evidence="12">
        <text>cytidine(967) in 16S rRNA + S-adenosyl-L-methionine = 5-methylcytidine(967) in 16S rRNA + S-adenosyl-L-homocysteine + H(+)</text>
        <dbReference type="Rhea" id="RHEA:42748"/>
        <dbReference type="Rhea" id="RHEA-COMP:10219"/>
        <dbReference type="Rhea" id="RHEA-COMP:10220"/>
        <dbReference type="ChEBI" id="CHEBI:15378"/>
        <dbReference type="ChEBI" id="CHEBI:57856"/>
        <dbReference type="ChEBI" id="CHEBI:59789"/>
        <dbReference type="ChEBI" id="CHEBI:74483"/>
        <dbReference type="ChEBI" id="CHEBI:82748"/>
        <dbReference type="EC" id="2.1.1.176"/>
    </reaction>
</comment>
<protein>
    <recommendedName>
        <fullName evidence="3">16S rRNA (cytosine(967)-C(5))-methyltransferase</fullName>
        <ecNumber evidence="3">2.1.1.176</ecNumber>
    </recommendedName>
    <alternativeName>
        <fullName evidence="10">16S rRNA m5C967 methyltransferase</fullName>
    </alternativeName>
    <alternativeName>
        <fullName evidence="11">rRNA (cytosine-C(5)-)-methyltransferase RsmB</fullName>
    </alternativeName>
</protein>
<dbReference type="SUPFAM" id="SSF53335">
    <property type="entry name" value="S-adenosyl-L-methionine-dependent methyltransferases"/>
    <property type="match status" value="1"/>
</dbReference>
<evidence type="ECO:0000256" key="1">
    <source>
        <dbReference type="ARBA" id="ARBA00002724"/>
    </source>
</evidence>
<evidence type="ECO:0000256" key="9">
    <source>
        <dbReference type="ARBA" id="ARBA00022884"/>
    </source>
</evidence>
<keyword evidence="4" id="KW-0963">Cytoplasm</keyword>
<evidence type="ECO:0000313" key="15">
    <source>
        <dbReference type="EMBL" id="HIW85395.1"/>
    </source>
</evidence>
<dbReference type="SUPFAM" id="SSF48013">
    <property type="entry name" value="NusB-like"/>
    <property type="match status" value="1"/>
</dbReference>
<organism evidence="15 16">
    <name type="scientific">Candidatus Eubacterium faecipullorum</name>
    <dbReference type="NCBI Taxonomy" id="2838571"/>
    <lineage>
        <taxon>Bacteria</taxon>
        <taxon>Bacillati</taxon>
        <taxon>Bacillota</taxon>
        <taxon>Clostridia</taxon>
        <taxon>Eubacteriales</taxon>
        <taxon>Eubacteriaceae</taxon>
        <taxon>Eubacterium</taxon>
    </lineage>
</organism>
<dbReference type="PRINTS" id="PR02008">
    <property type="entry name" value="RCMTFAMILY"/>
</dbReference>
<dbReference type="Pfam" id="PF01189">
    <property type="entry name" value="Methyltr_RsmB-F"/>
    <property type="match status" value="1"/>
</dbReference>
<dbReference type="NCBIfam" id="NF011494">
    <property type="entry name" value="PRK14902.1"/>
    <property type="match status" value="1"/>
</dbReference>
<comment type="similarity">
    <text evidence="13">Belongs to the class I-like SAM-binding methyltransferase superfamily. RsmB/NOP family.</text>
</comment>
<sequence length="411" mass="45889">MSAQRQAAFETLYRICYDSAYSNIAVDNALSQLNEGKAFTARIVYGVLERLITLDYIIDRFCDKPKPKLRIILRMGVYQLYFMDKVSTAAAIDESVKLAKANGLKYYSSFINAVLHKVDSNRINIDELDDISVRYSVPQSLINMWIKAYGRETVLQYLPGLNEAPPVFAVPNSFNTDADALCTMLTVEGVRCSVFEDIVKITSSPDLTSLEAFKNGFFYIQDVNCYKAIKALDIKQGERVIDVCAAPGGKSFTAAMFAGKFGEVLSFDLHKSRVSLIKEAAGRLGLTNISADVNDACVFNDRIGSADKVICDVPCSGYGIVRRKPEIRYKELDSIKGLPDIQLKILNVSAGYLKNGGRLLYSTCTLNRRENEAVIDRFLNENKAFSVLQMKTFFPGENDGDGFFYCVLERK</sequence>
<evidence type="ECO:0000259" key="14">
    <source>
        <dbReference type="PROSITE" id="PS51686"/>
    </source>
</evidence>
<dbReference type="InterPro" id="IPR029063">
    <property type="entry name" value="SAM-dependent_MTases_sf"/>
</dbReference>
<dbReference type="GO" id="GO:0003723">
    <property type="term" value="F:RNA binding"/>
    <property type="evidence" value="ECO:0007669"/>
    <property type="project" value="UniProtKB-UniRule"/>
</dbReference>
<feature type="binding site" evidence="13">
    <location>
        <position position="268"/>
    </location>
    <ligand>
        <name>S-adenosyl-L-methionine</name>
        <dbReference type="ChEBI" id="CHEBI:59789"/>
    </ligand>
</feature>
<evidence type="ECO:0000313" key="16">
    <source>
        <dbReference type="Proteomes" id="UP000824205"/>
    </source>
</evidence>